<evidence type="ECO:0000313" key="6">
    <source>
        <dbReference type="EMBL" id="MFD1533577.1"/>
    </source>
</evidence>
<dbReference type="Pfam" id="PF00392">
    <property type="entry name" value="GntR"/>
    <property type="match status" value="1"/>
</dbReference>
<keyword evidence="3" id="KW-0804">Transcription</keyword>
<feature type="region of interest" description="Disordered" evidence="4">
    <location>
        <begin position="217"/>
        <end position="236"/>
    </location>
</feature>
<keyword evidence="7" id="KW-1185">Reference proteome</keyword>
<name>A0ABW4FTC8_9PSEU</name>
<protein>
    <submittedName>
        <fullName evidence="6">GntR family transcriptional regulator</fullName>
    </submittedName>
</protein>
<reference evidence="7" key="1">
    <citation type="journal article" date="2019" name="Int. J. Syst. Evol. Microbiol.">
        <title>The Global Catalogue of Microorganisms (GCM) 10K type strain sequencing project: providing services to taxonomists for standard genome sequencing and annotation.</title>
        <authorList>
            <consortium name="The Broad Institute Genomics Platform"/>
            <consortium name="The Broad Institute Genome Sequencing Center for Infectious Disease"/>
            <person name="Wu L."/>
            <person name="Ma J."/>
        </authorList>
    </citation>
    <scope>NUCLEOTIDE SEQUENCE [LARGE SCALE GENOMIC DNA]</scope>
    <source>
        <strain evidence="7">JCM 12165</strain>
    </source>
</reference>
<dbReference type="SUPFAM" id="SSF48008">
    <property type="entry name" value="GntR ligand-binding domain-like"/>
    <property type="match status" value="1"/>
</dbReference>
<evidence type="ECO:0000313" key="7">
    <source>
        <dbReference type="Proteomes" id="UP001597145"/>
    </source>
</evidence>
<dbReference type="Pfam" id="PF07729">
    <property type="entry name" value="FCD"/>
    <property type="match status" value="1"/>
</dbReference>
<dbReference type="SMART" id="SM00895">
    <property type="entry name" value="FCD"/>
    <property type="match status" value="1"/>
</dbReference>
<accession>A0ABW4FTC8</accession>
<dbReference type="SMART" id="SM00345">
    <property type="entry name" value="HTH_GNTR"/>
    <property type="match status" value="1"/>
</dbReference>
<dbReference type="InterPro" id="IPR036390">
    <property type="entry name" value="WH_DNA-bd_sf"/>
</dbReference>
<dbReference type="InterPro" id="IPR000524">
    <property type="entry name" value="Tscrpt_reg_HTH_GntR"/>
</dbReference>
<evidence type="ECO:0000256" key="3">
    <source>
        <dbReference type="ARBA" id="ARBA00023163"/>
    </source>
</evidence>
<keyword evidence="1" id="KW-0805">Transcription regulation</keyword>
<feature type="domain" description="HTH gntR-type" evidence="5">
    <location>
        <begin position="14"/>
        <end position="81"/>
    </location>
</feature>
<dbReference type="EMBL" id="JBHUCP010000025">
    <property type="protein sequence ID" value="MFD1533577.1"/>
    <property type="molecule type" value="Genomic_DNA"/>
</dbReference>
<comment type="caution">
    <text evidence="6">The sequence shown here is derived from an EMBL/GenBank/DDBJ whole genome shotgun (WGS) entry which is preliminary data.</text>
</comment>
<dbReference type="CDD" id="cd07377">
    <property type="entry name" value="WHTH_GntR"/>
    <property type="match status" value="1"/>
</dbReference>
<dbReference type="InterPro" id="IPR008920">
    <property type="entry name" value="TF_FadR/GntR_C"/>
</dbReference>
<dbReference type="PROSITE" id="PS50949">
    <property type="entry name" value="HTH_GNTR"/>
    <property type="match status" value="1"/>
</dbReference>
<evidence type="ECO:0000256" key="1">
    <source>
        <dbReference type="ARBA" id="ARBA00023015"/>
    </source>
</evidence>
<dbReference type="InterPro" id="IPR036388">
    <property type="entry name" value="WH-like_DNA-bd_sf"/>
</dbReference>
<dbReference type="RefSeq" id="WP_343985601.1">
    <property type="nucleotide sequence ID" value="NZ_BAAAJG010000026.1"/>
</dbReference>
<dbReference type="PANTHER" id="PTHR43537:SF45">
    <property type="entry name" value="GNTR FAMILY REGULATORY PROTEIN"/>
    <property type="match status" value="1"/>
</dbReference>
<dbReference type="Gene3D" id="1.10.10.10">
    <property type="entry name" value="Winged helix-like DNA-binding domain superfamily/Winged helix DNA-binding domain"/>
    <property type="match status" value="1"/>
</dbReference>
<keyword evidence="2" id="KW-0238">DNA-binding</keyword>
<organism evidence="6 7">
    <name type="scientific">Pseudonocardia aurantiaca</name>
    <dbReference type="NCBI Taxonomy" id="75290"/>
    <lineage>
        <taxon>Bacteria</taxon>
        <taxon>Bacillati</taxon>
        <taxon>Actinomycetota</taxon>
        <taxon>Actinomycetes</taxon>
        <taxon>Pseudonocardiales</taxon>
        <taxon>Pseudonocardiaceae</taxon>
        <taxon>Pseudonocardia</taxon>
    </lineage>
</organism>
<dbReference type="InterPro" id="IPR011711">
    <property type="entry name" value="GntR_C"/>
</dbReference>
<dbReference type="PANTHER" id="PTHR43537">
    <property type="entry name" value="TRANSCRIPTIONAL REGULATOR, GNTR FAMILY"/>
    <property type="match status" value="1"/>
</dbReference>
<dbReference type="Gene3D" id="1.20.120.530">
    <property type="entry name" value="GntR ligand-binding domain-like"/>
    <property type="match status" value="1"/>
</dbReference>
<gene>
    <name evidence="6" type="ORF">ACFSCY_29545</name>
</gene>
<proteinExistence type="predicted"/>
<dbReference type="SUPFAM" id="SSF46785">
    <property type="entry name" value="Winged helix' DNA-binding domain"/>
    <property type="match status" value="1"/>
</dbReference>
<dbReference type="Proteomes" id="UP001597145">
    <property type="component" value="Unassembled WGS sequence"/>
</dbReference>
<sequence>MTAAPAADGGLGAKSLVELTVRRLRSEILSGALAPGERIVEEQLTRRFGTSRAPLREALRLLGQQGLVEHLPRRGVRVAELSERDIEELFSLRGVLEEFAVRTALGGRLPPDLGRLGAAVEDMERTAEAGAALEQAAAHREFHLAVVGLAGHTHLLRVYEPVLLQLQLYMATNLRREARDRSPREGAERHRRLYEAVAGGDPEMVIAVLERHGARAYLTPSHRGPGQRRTNGTFDR</sequence>
<evidence type="ECO:0000256" key="2">
    <source>
        <dbReference type="ARBA" id="ARBA00023125"/>
    </source>
</evidence>
<evidence type="ECO:0000259" key="5">
    <source>
        <dbReference type="PROSITE" id="PS50949"/>
    </source>
</evidence>
<evidence type="ECO:0000256" key="4">
    <source>
        <dbReference type="SAM" id="MobiDB-lite"/>
    </source>
</evidence>